<organism evidence="2 3">
    <name type="scientific">Metallosphaera hakonensis JCM 8857 = DSM 7519</name>
    <dbReference type="NCBI Taxonomy" id="1293036"/>
    <lineage>
        <taxon>Archaea</taxon>
        <taxon>Thermoproteota</taxon>
        <taxon>Thermoprotei</taxon>
        <taxon>Sulfolobales</taxon>
        <taxon>Sulfolobaceae</taxon>
        <taxon>Metallosphaera</taxon>
    </lineage>
</organism>
<evidence type="ECO:0000313" key="3">
    <source>
        <dbReference type="Proteomes" id="UP000247586"/>
    </source>
</evidence>
<dbReference type="PANTHER" id="PTHR30535:SF34">
    <property type="entry name" value="MOLYBDATE-BINDING PROTEIN MOLA"/>
    <property type="match status" value="1"/>
</dbReference>
<dbReference type="PROSITE" id="PS50983">
    <property type="entry name" value="FE_B12_PBP"/>
    <property type="match status" value="1"/>
</dbReference>
<evidence type="ECO:0000259" key="1">
    <source>
        <dbReference type="PROSITE" id="PS50983"/>
    </source>
</evidence>
<keyword evidence="3" id="KW-1185">Reference proteome</keyword>
<dbReference type="PANTHER" id="PTHR30535">
    <property type="entry name" value="VITAMIN B12-BINDING PROTEIN"/>
    <property type="match status" value="1"/>
</dbReference>
<reference evidence="2 3" key="1">
    <citation type="submission" date="2018-05" db="EMBL/GenBank/DDBJ databases">
        <title>Complete Genome Sequences of Extremely Thermoacidophilic, Metal-Mobilizing Type-Strain Members of the Archaeal Family Sulfolobaceae: Acidianus brierleyi DSM-1651T, Acidianus sulfidivorans DSM-18786T, Metallosphaera hakonensis DSM-7519T, and Metallosphaera prunae DSM-10039T.</title>
        <authorList>
            <person name="Counts J.A."/>
            <person name="Kelly R.M."/>
        </authorList>
    </citation>
    <scope>NUCLEOTIDE SEQUENCE [LARGE SCALE GENOMIC DNA]</scope>
    <source>
        <strain evidence="2 3">HO1-1</strain>
    </source>
</reference>
<protein>
    <submittedName>
        <fullName evidence="2">ABC transporter substrate-binding protein</fullName>
    </submittedName>
</protein>
<evidence type="ECO:0000313" key="2">
    <source>
        <dbReference type="EMBL" id="AWR98740.1"/>
    </source>
</evidence>
<dbReference type="STRING" id="1293036.GCA_001315825_01471"/>
<accession>A0A2U9IRS8</accession>
<dbReference type="GeneID" id="36834171"/>
<name>A0A2U9IRS8_9CREN</name>
<dbReference type="OrthoDB" id="24039at2157"/>
<reference evidence="3" key="2">
    <citation type="submission" date="2020-03" db="EMBL/GenBank/DDBJ databases">
        <title>Complete Genome Sequences of Extremely Thermoacidophilic, Metal-Mobilizing Type-Strain Members of the Archaeal Family Sulfolobaceae: Acidianus brierleyi DSM-1651T, Acidianus sulfidivorans DSM-18786T, Metallosphaera hakonensis DSM-7519T, and Metallosphaera prunae DSM-10039T.</title>
        <authorList>
            <person name="Counts J.A."/>
            <person name="Kelly R.M."/>
        </authorList>
    </citation>
    <scope>NUCLEOTIDE SEQUENCE [LARGE SCALE GENOMIC DNA]</scope>
    <source>
        <strain evidence="3">HO1-1</strain>
    </source>
</reference>
<gene>
    <name evidence="2" type="ORF">DFR87_02475</name>
</gene>
<dbReference type="RefSeq" id="WP_054836635.1">
    <property type="nucleotide sequence ID" value="NZ_BBBA01000007.1"/>
</dbReference>
<proteinExistence type="predicted"/>
<dbReference type="InterPro" id="IPR050902">
    <property type="entry name" value="ABC_Transporter_SBP"/>
</dbReference>
<dbReference type="AlphaFoldDB" id="A0A2U9IRS8"/>
<feature type="domain" description="Fe/B12 periplasmic-binding" evidence="1">
    <location>
        <begin position="37"/>
        <end position="300"/>
    </location>
</feature>
<dbReference type="Gene3D" id="3.40.50.1980">
    <property type="entry name" value="Nitrogenase molybdenum iron protein domain"/>
    <property type="match status" value="2"/>
</dbReference>
<dbReference type="KEGG" id="mhk:DFR87_02475"/>
<dbReference type="Proteomes" id="UP000247586">
    <property type="component" value="Chromosome"/>
</dbReference>
<dbReference type="EMBL" id="CP029287">
    <property type="protein sequence ID" value="AWR98740.1"/>
    <property type="molecule type" value="Genomic_DNA"/>
</dbReference>
<sequence>MNSRILLGVSVLVVVLVLFSVLYTNMRLGTSQSPDLRLVSLAPSDTQILISLGLGKHIVGVDSYSYSLLELLNDTKFLPSNVTIIQASSSVNVSGILLLHPSLVIDEEGLIGSNLNQLREAGLNVTLTNDDYAQNFTQIESSVLNLSSQLGVKGNGEKVVSWMNGYLNNFSRSGNTSVAYLIWICPNYEFYTAGGNVFINNVINYAGGVNVFSNQSGYPLLGPSSLILADPQVIVVQEVYNLSYTEYLINHFPGITSTKAFQDHRIYILSENLPTDLLNEPGPLAVYGVEMMNEIVSGQSPGYVNTSYVLKEFNVTLPVF</sequence>
<reference evidence="3" key="3">
    <citation type="submission" date="2020-03" db="EMBL/GenBank/DDBJ databases">
        <title>Sequencing and Assembly of Multiple Reported Metal-Biooxidizing Members of the Extremely Thermoacidophilic Archaeal Family Sulfolobaceae.</title>
        <authorList>
            <person name="Counts J.A."/>
            <person name="Kelly R.M."/>
        </authorList>
    </citation>
    <scope>NUCLEOTIDE SEQUENCE [LARGE SCALE GENOMIC DNA]</scope>
    <source>
        <strain evidence="3">HO1-1</strain>
    </source>
</reference>
<dbReference type="SUPFAM" id="SSF53807">
    <property type="entry name" value="Helical backbone' metal receptor"/>
    <property type="match status" value="1"/>
</dbReference>
<dbReference type="InterPro" id="IPR002491">
    <property type="entry name" value="ABC_transptr_periplasmic_BD"/>
</dbReference>
<dbReference type="Pfam" id="PF01497">
    <property type="entry name" value="Peripla_BP_2"/>
    <property type="match status" value="1"/>
</dbReference>